<dbReference type="InterPro" id="IPR011990">
    <property type="entry name" value="TPR-like_helical_dom_sf"/>
</dbReference>
<dbReference type="SMART" id="SM00028">
    <property type="entry name" value="TPR"/>
    <property type="match status" value="3"/>
</dbReference>
<dbReference type="SUPFAM" id="SSF48452">
    <property type="entry name" value="TPR-like"/>
    <property type="match status" value="1"/>
</dbReference>
<comment type="caution">
    <text evidence="1">The sequence shown here is derived from an EMBL/GenBank/DDBJ whole genome shotgun (WGS) entry which is preliminary data.</text>
</comment>
<sequence>MKRRRSLLSLVALGASGAAWAVPRRWLLPAAALGAAWPAQAQPAEEDVAMMQNALSSVRRIGDFPSKAALSNAEDELTALLARWRRFAGQVAPNELPAILRNRAAVKLRGSRAEEALADLDEALELCKKAKSDQLVQYDEMPKVLIARGGALRALRRYSEAVKDYDLAGDLFGEPDLEMLSGRAQAKVGLQEPAAAAEDFDAAAELLRLAGRRPEAEIEAERGAVQRMAAEDLLPAEEAFAGVIRRSVGLLSKDMGLLQRVVLADSDARMAMTAISWHKKQPEIAEAYWRDGCDRLTILADEATGKNLALGFADGDVYNCTRYASDSTWIREVRGWPQQAIGWFEDFLRNRDPSAAPRESYVQDLMAGKRPGEGSTLMDLAIATDVFRRSDPLADIQKNLQRDPLLQQERERAER</sequence>
<gene>
    <name evidence="1" type="ORF">C1SCF055_LOCUS3585</name>
</gene>
<dbReference type="EMBL" id="CAMXCT010000191">
    <property type="protein sequence ID" value="CAI3975240.1"/>
    <property type="molecule type" value="Genomic_DNA"/>
</dbReference>
<keyword evidence="3" id="KW-1185">Reference proteome</keyword>
<dbReference type="EMBL" id="CAMXCT020000191">
    <property type="protein sequence ID" value="CAL1128615.1"/>
    <property type="molecule type" value="Genomic_DNA"/>
</dbReference>
<reference evidence="2 3" key="2">
    <citation type="submission" date="2024-05" db="EMBL/GenBank/DDBJ databases">
        <authorList>
            <person name="Chen Y."/>
            <person name="Shah S."/>
            <person name="Dougan E. K."/>
            <person name="Thang M."/>
            <person name="Chan C."/>
        </authorList>
    </citation>
    <scope>NUCLEOTIDE SEQUENCE [LARGE SCALE GENOMIC DNA]</scope>
</reference>
<evidence type="ECO:0000313" key="3">
    <source>
        <dbReference type="Proteomes" id="UP001152797"/>
    </source>
</evidence>
<dbReference type="InterPro" id="IPR006311">
    <property type="entry name" value="TAT_signal"/>
</dbReference>
<dbReference type="InterPro" id="IPR019734">
    <property type="entry name" value="TPR_rpt"/>
</dbReference>
<dbReference type="EMBL" id="CAMXCT030000191">
    <property type="protein sequence ID" value="CAL4762552.1"/>
    <property type="molecule type" value="Genomic_DNA"/>
</dbReference>
<dbReference type="Gene3D" id="1.25.40.10">
    <property type="entry name" value="Tetratricopeptide repeat domain"/>
    <property type="match status" value="1"/>
</dbReference>
<dbReference type="OrthoDB" id="431896at2759"/>
<reference evidence="1" key="1">
    <citation type="submission" date="2022-10" db="EMBL/GenBank/DDBJ databases">
        <authorList>
            <person name="Chen Y."/>
            <person name="Dougan E. K."/>
            <person name="Chan C."/>
            <person name="Rhodes N."/>
            <person name="Thang M."/>
        </authorList>
    </citation>
    <scope>NUCLEOTIDE SEQUENCE</scope>
</reference>
<evidence type="ECO:0000313" key="1">
    <source>
        <dbReference type="EMBL" id="CAI3975240.1"/>
    </source>
</evidence>
<dbReference type="AlphaFoldDB" id="A0A9P1BLZ3"/>
<organism evidence="1">
    <name type="scientific">Cladocopium goreaui</name>
    <dbReference type="NCBI Taxonomy" id="2562237"/>
    <lineage>
        <taxon>Eukaryota</taxon>
        <taxon>Sar</taxon>
        <taxon>Alveolata</taxon>
        <taxon>Dinophyceae</taxon>
        <taxon>Suessiales</taxon>
        <taxon>Symbiodiniaceae</taxon>
        <taxon>Cladocopium</taxon>
    </lineage>
</organism>
<dbReference type="Proteomes" id="UP001152797">
    <property type="component" value="Unassembled WGS sequence"/>
</dbReference>
<proteinExistence type="predicted"/>
<dbReference type="PROSITE" id="PS51318">
    <property type="entry name" value="TAT"/>
    <property type="match status" value="1"/>
</dbReference>
<accession>A0A9P1BLZ3</accession>
<protein>
    <recommendedName>
        <fullName evidence="4">Tetratricopeptide repeat protein</fullName>
    </recommendedName>
</protein>
<evidence type="ECO:0008006" key="4">
    <source>
        <dbReference type="Google" id="ProtNLM"/>
    </source>
</evidence>
<evidence type="ECO:0000313" key="2">
    <source>
        <dbReference type="EMBL" id="CAL4762552.1"/>
    </source>
</evidence>
<name>A0A9P1BLZ3_9DINO</name>